<feature type="short sequence motif" description="DGA/G" evidence="4">
    <location>
        <begin position="168"/>
        <end position="170"/>
    </location>
</feature>
<dbReference type="RefSeq" id="WP_181760225.1">
    <property type="nucleotide sequence ID" value="NZ_BMCR01000003.1"/>
</dbReference>
<comment type="caution">
    <text evidence="6">The sequence shown here is derived from an EMBL/GenBank/DDBJ whole genome shotgun (WGS) entry which is preliminary data.</text>
</comment>
<dbReference type="Proteomes" id="UP000559404">
    <property type="component" value="Unassembled WGS sequence"/>
</dbReference>
<feature type="short sequence motif" description="GXGXXG" evidence="4">
    <location>
        <begin position="12"/>
        <end position="17"/>
    </location>
</feature>
<evidence type="ECO:0000313" key="6">
    <source>
        <dbReference type="EMBL" id="MBA4612026.1"/>
    </source>
</evidence>
<evidence type="ECO:0000256" key="3">
    <source>
        <dbReference type="ARBA" id="ARBA00023098"/>
    </source>
</evidence>
<dbReference type="PANTHER" id="PTHR14226">
    <property type="entry name" value="NEUROPATHY TARGET ESTERASE/SWISS CHEESE D.MELANOGASTER"/>
    <property type="match status" value="1"/>
</dbReference>
<feature type="domain" description="PNPLA" evidence="5">
    <location>
        <begin position="8"/>
        <end position="181"/>
    </location>
</feature>
<dbReference type="Gene3D" id="3.40.1090.10">
    <property type="entry name" value="Cytosolic phospholipase A2 catalytic domain"/>
    <property type="match status" value="2"/>
</dbReference>
<dbReference type="SUPFAM" id="SSF52151">
    <property type="entry name" value="FabD/lysophospholipase-like"/>
    <property type="match status" value="1"/>
</dbReference>
<gene>
    <name evidence="6" type="ORF">H1W37_10205</name>
</gene>
<dbReference type="PANTHER" id="PTHR14226:SF29">
    <property type="entry name" value="NEUROPATHY TARGET ESTERASE SWS"/>
    <property type="match status" value="1"/>
</dbReference>
<keyword evidence="3 4" id="KW-0443">Lipid metabolism</keyword>
<evidence type="ECO:0000313" key="7">
    <source>
        <dbReference type="Proteomes" id="UP000559404"/>
    </source>
</evidence>
<feature type="short sequence motif" description="GXSXG" evidence="4">
    <location>
        <begin position="39"/>
        <end position="43"/>
    </location>
</feature>
<dbReference type="Pfam" id="PF01734">
    <property type="entry name" value="Patatin"/>
    <property type="match status" value="1"/>
</dbReference>
<dbReference type="AlphaFoldDB" id="A0A838XU26"/>
<sequence length="282" mass="29893">MSTPRIGLALGGGGARGLAHVPVIEAFDDLGLVPHAVAGTSIGAIFGAGYAGGLSGEDLRAVSEETFRDRNAVLARLWKLRPRRIGDLFGSPGPLQFDAAKVLEHFVGPHFPADFADLKIPLTIIATDYFSCCEAKLTSGPLHPAIAASMAIPALFKPVMLDGRVMVDGGLVNPLPFDALPDDLDIVVASDVIGAPIPRKGRNVPGASDAAFGATQILMQSINLEKLKNRRPDILVKPDIAGYRVLDFLKTDKILAAAEPMRDMVKREIAAAIETFEARRAG</sequence>
<evidence type="ECO:0000256" key="4">
    <source>
        <dbReference type="PROSITE-ProRule" id="PRU01161"/>
    </source>
</evidence>
<evidence type="ECO:0000256" key="1">
    <source>
        <dbReference type="ARBA" id="ARBA00022801"/>
    </source>
</evidence>
<reference evidence="6 7" key="2">
    <citation type="submission" date="2020-08" db="EMBL/GenBank/DDBJ databases">
        <title>Stappia taiwanensis sp. nov., isolated from a coastal thermal spring.</title>
        <authorList>
            <person name="Kampfer P."/>
        </authorList>
    </citation>
    <scope>NUCLEOTIDE SEQUENCE [LARGE SCALE GENOMIC DNA]</scope>
    <source>
        <strain evidence="6 7">DSM 23284</strain>
    </source>
</reference>
<dbReference type="InterPro" id="IPR016035">
    <property type="entry name" value="Acyl_Trfase/lysoPLipase"/>
</dbReference>
<keyword evidence="2 4" id="KW-0442">Lipid degradation</keyword>
<protein>
    <submittedName>
        <fullName evidence="6">Patatin-like phospholipase family protein</fullName>
    </submittedName>
</protein>
<proteinExistence type="predicted"/>
<feature type="active site" description="Nucleophile" evidence="4">
    <location>
        <position position="41"/>
    </location>
</feature>
<accession>A0A838XU26</accession>
<keyword evidence="7" id="KW-1185">Reference proteome</keyword>
<feature type="active site" description="Proton acceptor" evidence="4">
    <location>
        <position position="168"/>
    </location>
</feature>
<keyword evidence="1 4" id="KW-0378">Hydrolase</keyword>
<dbReference type="GO" id="GO:0016787">
    <property type="term" value="F:hydrolase activity"/>
    <property type="evidence" value="ECO:0007669"/>
    <property type="project" value="UniProtKB-UniRule"/>
</dbReference>
<reference evidence="6 7" key="1">
    <citation type="submission" date="2020-07" db="EMBL/GenBank/DDBJ databases">
        <authorList>
            <person name="Li M."/>
        </authorList>
    </citation>
    <scope>NUCLEOTIDE SEQUENCE [LARGE SCALE GENOMIC DNA]</scope>
    <source>
        <strain evidence="6 7">DSM 23284</strain>
    </source>
</reference>
<dbReference type="GO" id="GO:0016042">
    <property type="term" value="P:lipid catabolic process"/>
    <property type="evidence" value="ECO:0007669"/>
    <property type="project" value="UniProtKB-UniRule"/>
</dbReference>
<dbReference type="InterPro" id="IPR050301">
    <property type="entry name" value="NTE"/>
</dbReference>
<evidence type="ECO:0000256" key="2">
    <source>
        <dbReference type="ARBA" id="ARBA00022963"/>
    </source>
</evidence>
<dbReference type="InterPro" id="IPR002641">
    <property type="entry name" value="PNPLA_dom"/>
</dbReference>
<evidence type="ECO:0000259" key="5">
    <source>
        <dbReference type="PROSITE" id="PS51635"/>
    </source>
</evidence>
<dbReference type="PROSITE" id="PS51635">
    <property type="entry name" value="PNPLA"/>
    <property type="match status" value="1"/>
</dbReference>
<organism evidence="6 7">
    <name type="scientific">Stappia taiwanensis</name>
    <dbReference type="NCBI Taxonomy" id="992267"/>
    <lineage>
        <taxon>Bacteria</taxon>
        <taxon>Pseudomonadati</taxon>
        <taxon>Pseudomonadota</taxon>
        <taxon>Alphaproteobacteria</taxon>
        <taxon>Hyphomicrobiales</taxon>
        <taxon>Stappiaceae</taxon>
        <taxon>Stappia</taxon>
    </lineage>
</organism>
<dbReference type="EMBL" id="JACEON010000008">
    <property type="protein sequence ID" value="MBA4612026.1"/>
    <property type="molecule type" value="Genomic_DNA"/>
</dbReference>
<name>A0A838XU26_9HYPH</name>